<dbReference type="EMBL" id="JBBKAI010000002">
    <property type="protein sequence ID" value="MEJ8662073.1"/>
    <property type="molecule type" value="Genomic_DNA"/>
</dbReference>
<proteinExistence type="predicted"/>
<sequence length="122" mass="13535">MKERRNDRSVDGARTPAIRTAHRAVPQAVHVIDAVGAHDHATHQRHHFRRGEGTGAVLRRGQLDELVGQSWQTAPLGQPHHRLQAAVRDQVRVVERGRDRRCGMGRLHLGSALPIVPDVVLA</sequence>
<evidence type="ECO:0000313" key="1">
    <source>
        <dbReference type="EMBL" id="MEJ8662073.1"/>
    </source>
</evidence>
<accession>A0ACC6QV22</accession>
<comment type="caution">
    <text evidence="1">The sequence shown here is derived from an EMBL/GenBank/DDBJ whole genome shotgun (WGS) entry which is preliminary data.</text>
</comment>
<keyword evidence="2" id="KW-1185">Reference proteome</keyword>
<protein>
    <submittedName>
        <fullName evidence="1">Uncharacterized protein</fullName>
    </submittedName>
</protein>
<organism evidence="1 2">
    <name type="scientific">Streptomyces pratisoli</name>
    <dbReference type="NCBI Taxonomy" id="3139917"/>
    <lineage>
        <taxon>Bacteria</taxon>
        <taxon>Bacillati</taxon>
        <taxon>Actinomycetota</taxon>
        <taxon>Actinomycetes</taxon>
        <taxon>Kitasatosporales</taxon>
        <taxon>Streptomycetaceae</taxon>
        <taxon>Streptomyces</taxon>
    </lineage>
</organism>
<reference evidence="1" key="1">
    <citation type="submission" date="2024-03" db="EMBL/GenBank/DDBJ databases">
        <title>Novel Streptomyces species of biotechnological and ecological value are a feature of Machair soil.</title>
        <authorList>
            <person name="Prole J.R."/>
            <person name="Goodfellow M."/>
            <person name="Allenby N."/>
            <person name="Ward A.C."/>
        </authorList>
    </citation>
    <scope>NUCLEOTIDE SEQUENCE</scope>
    <source>
        <strain evidence="1">MS1.AVA.4</strain>
    </source>
</reference>
<name>A0ACC6QV22_9ACTN</name>
<evidence type="ECO:0000313" key="2">
    <source>
        <dbReference type="Proteomes" id="UP001375539"/>
    </source>
</evidence>
<dbReference type="Proteomes" id="UP001375539">
    <property type="component" value="Unassembled WGS sequence"/>
</dbReference>
<gene>
    <name evidence="1" type="ORF">WKI58_37255</name>
</gene>